<accession>A0A2N1M8M0</accession>
<protein>
    <submittedName>
        <fullName evidence="1">Uncharacterized protein</fullName>
    </submittedName>
</protein>
<comment type="caution">
    <text evidence="1">The sequence shown here is derived from an EMBL/GenBank/DDBJ whole genome shotgun (WGS) entry which is preliminary data.</text>
</comment>
<evidence type="ECO:0000313" key="2">
    <source>
        <dbReference type="Proteomes" id="UP000233469"/>
    </source>
</evidence>
<dbReference type="EMBL" id="LLXL01003926">
    <property type="protein sequence ID" value="PKK57980.1"/>
    <property type="molecule type" value="Genomic_DNA"/>
</dbReference>
<dbReference type="AlphaFoldDB" id="A0A2N1M8M0"/>
<name>A0A2N1M8M0_9GLOM</name>
<dbReference type="Proteomes" id="UP000233469">
    <property type="component" value="Unassembled WGS sequence"/>
</dbReference>
<evidence type="ECO:0000313" key="1">
    <source>
        <dbReference type="EMBL" id="PKK57980.1"/>
    </source>
</evidence>
<organism evidence="1 2">
    <name type="scientific">Rhizophagus irregularis</name>
    <dbReference type="NCBI Taxonomy" id="588596"/>
    <lineage>
        <taxon>Eukaryota</taxon>
        <taxon>Fungi</taxon>
        <taxon>Fungi incertae sedis</taxon>
        <taxon>Mucoromycota</taxon>
        <taxon>Glomeromycotina</taxon>
        <taxon>Glomeromycetes</taxon>
        <taxon>Glomerales</taxon>
        <taxon>Glomeraceae</taxon>
        <taxon>Rhizophagus</taxon>
    </lineage>
</organism>
<gene>
    <name evidence="1" type="ORF">RhiirC2_797061</name>
</gene>
<reference evidence="1 2" key="1">
    <citation type="submission" date="2016-04" db="EMBL/GenBank/DDBJ databases">
        <title>Genome analyses suggest a sexual origin of heterokaryosis in a supposedly ancient asexual fungus.</title>
        <authorList>
            <person name="Ropars J."/>
            <person name="Sedzielewska K."/>
            <person name="Noel J."/>
            <person name="Charron P."/>
            <person name="Farinelli L."/>
            <person name="Marton T."/>
            <person name="Kruger M."/>
            <person name="Pelin A."/>
            <person name="Brachmann A."/>
            <person name="Corradi N."/>
        </authorList>
    </citation>
    <scope>NUCLEOTIDE SEQUENCE [LARGE SCALE GENOMIC DNA]</scope>
    <source>
        <strain evidence="1 2">C2</strain>
    </source>
</reference>
<reference evidence="1 2" key="2">
    <citation type="submission" date="2017-10" db="EMBL/GenBank/DDBJ databases">
        <title>Extensive intraspecific genome diversity in a model arbuscular mycorrhizal fungus.</title>
        <authorList>
            <person name="Chen E.C.H."/>
            <person name="Morin E."/>
            <person name="Baudet D."/>
            <person name="Noel J."/>
            <person name="Ndikumana S."/>
            <person name="Charron P."/>
            <person name="St-Onge C."/>
            <person name="Giorgi J."/>
            <person name="Grigoriev I.V."/>
            <person name="Roux C."/>
            <person name="Martin F.M."/>
            <person name="Corradi N."/>
        </authorList>
    </citation>
    <scope>NUCLEOTIDE SEQUENCE [LARGE SCALE GENOMIC DNA]</scope>
    <source>
        <strain evidence="1 2">C2</strain>
    </source>
</reference>
<proteinExistence type="predicted"/>
<sequence length="188" mass="21950">MDHVLQITHLHQNLKKILICNNYTSLKLDVIIESNCIQVFGQLNVLESYCKNIKFLDLCEFENQITYKILDLIENIKQNLNYLNYLSIDIQEDNRLTNGSSIILKNLGQALPSKLEYLSLVLNVKESDFRAFLENSQDVFINKLFIKLQRGSDDISHYIREYIMKGERVKYLAIKGIKNGNLLSDFER</sequence>
<dbReference type="VEuPathDB" id="FungiDB:RhiirA1_449783"/>